<name>A0A497EQ10_9CREN</name>
<reference evidence="4 5" key="1">
    <citation type="submission" date="2018-06" db="EMBL/GenBank/DDBJ databases">
        <title>Extensive metabolic versatility and redundancy in microbially diverse, dynamic hydrothermal sediments.</title>
        <authorList>
            <person name="Dombrowski N."/>
            <person name="Teske A."/>
            <person name="Baker B.J."/>
        </authorList>
    </citation>
    <scope>NUCLEOTIDE SEQUENCE [LARGE SCALE GENOMIC DNA]</scope>
    <source>
        <strain evidence="4">B66_G16</strain>
    </source>
</reference>
<dbReference type="InterPro" id="IPR004647">
    <property type="entry name" value="Fe-S_hydro-lyase_TtdB-typ_cat"/>
</dbReference>
<dbReference type="Gene3D" id="3.20.130.10">
    <property type="entry name" value="Fe-S hydro-lyase, tartrate dehydratase beta-type, catalytic domain"/>
    <property type="match status" value="1"/>
</dbReference>
<dbReference type="InterPro" id="IPR036660">
    <property type="entry name" value="Fe-S_hydroAse_TtdB_cat_sf"/>
</dbReference>
<evidence type="ECO:0000313" key="4">
    <source>
        <dbReference type="EMBL" id="RLE49464.1"/>
    </source>
</evidence>
<protein>
    <submittedName>
        <fullName evidence="4">Fumarate hydratase</fullName>
    </submittedName>
</protein>
<keyword evidence="2" id="KW-0456">Lyase</keyword>
<dbReference type="AlphaFoldDB" id="A0A497EQ10"/>
<dbReference type="PANTHER" id="PTHR43351">
    <property type="entry name" value="L(+)-TARTRATE DEHYDRATASE SUBUNIT BETA"/>
    <property type="match status" value="1"/>
</dbReference>
<evidence type="ECO:0000256" key="1">
    <source>
        <dbReference type="ARBA" id="ARBA00008876"/>
    </source>
</evidence>
<dbReference type="Proteomes" id="UP000278475">
    <property type="component" value="Unassembled WGS sequence"/>
</dbReference>
<gene>
    <name evidence="4" type="ORF">DRJ31_04865</name>
</gene>
<dbReference type="NCBIfam" id="TIGR00723">
    <property type="entry name" value="ttdB_fumA_fumB"/>
    <property type="match status" value="1"/>
</dbReference>
<feature type="domain" description="Fe-S hydro-lyase tartrate dehydratase beta-type catalytic" evidence="3">
    <location>
        <begin position="9"/>
        <end position="180"/>
    </location>
</feature>
<comment type="caution">
    <text evidence="4">The sequence shown here is derived from an EMBL/GenBank/DDBJ whole genome shotgun (WGS) entry which is preliminary data.</text>
</comment>
<dbReference type="Pfam" id="PF05683">
    <property type="entry name" value="Fumerase_C"/>
    <property type="match status" value="1"/>
</dbReference>
<dbReference type="SUPFAM" id="SSF117457">
    <property type="entry name" value="FumA C-terminal domain-like"/>
    <property type="match status" value="1"/>
</dbReference>
<dbReference type="GO" id="GO:0016836">
    <property type="term" value="F:hydro-lyase activity"/>
    <property type="evidence" value="ECO:0007669"/>
    <property type="project" value="InterPro"/>
</dbReference>
<accession>A0A497EQ10</accession>
<comment type="similarity">
    <text evidence="1">Belongs to the class-I fumarase family.</text>
</comment>
<organism evidence="4 5">
    <name type="scientific">Thermoproteota archaeon</name>
    <dbReference type="NCBI Taxonomy" id="2056631"/>
    <lineage>
        <taxon>Archaea</taxon>
        <taxon>Thermoproteota</taxon>
    </lineage>
</organism>
<proteinExistence type="inferred from homology"/>
<dbReference type="PANTHER" id="PTHR43351:SF2">
    <property type="entry name" value="L(+)-TARTRATE DEHYDRATASE SUBUNIT BETA-RELATED"/>
    <property type="match status" value="1"/>
</dbReference>
<evidence type="ECO:0000313" key="5">
    <source>
        <dbReference type="Proteomes" id="UP000278475"/>
    </source>
</evidence>
<evidence type="ECO:0000259" key="3">
    <source>
        <dbReference type="Pfam" id="PF05683"/>
    </source>
</evidence>
<dbReference type="EMBL" id="QMQV01000034">
    <property type="protein sequence ID" value="RLE49464.1"/>
    <property type="molecule type" value="Genomic_DNA"/>
</dbReference>
<sequence>MIYEVSTPIDENFVRKLKVGDLVYVSGVVFTLRDRAHSKLVEMMRKGEEPPFDLYGGVIYHCGPLAVKRNDKWDIVSAGPTTSMRMEIFEGDVIRRFKPRLIIGKGGMGENTLKALIEIGAAYLAYPGGAGVLAASTIKKVLDVFWLELGVPEAVWVLEVERFGPCVVAMDSHGESLYKRSYST</sequence>
<evidence type="ECO:0000256" key="2">
    <source>
        <dbReference type="ARBA" id="ARBA00023239"/>
    </source>
</evidence>